<dbReference type="SUPFAM" id="SSF48371">
    <property type="entry name" value="ARM repeat"/>
    <property type="match status" value="4"/>
</dbReference>
<dbReference type="PROSITE" id="PS50236">
    <property type="entry name" value="CHCR"/>
    <property type="match status" value="4"/>
</dbReference>
<dbReference type="FunFam" id="1.25.40.10:FF:000005">
    <property type="entry name" value="Clathrin heavy chain"/>
    <property type="match status" value="1"/>
</dbReference>
<dbReference type="PANTHER" id="PTHR10292">
    <property type="entry name" value="CLATHRIN HEAVY CHAIN RELATED"/>
    <property type="match status" value="1"/>
</dbReference>
<evidence type="ECO:0000256" key="1">
    <source>
        <dbReference type="PROSITE-ProRule" id="PRU01006"/>
    </source>
</evidence>
<dbReference type="GO" id="GO:0032051">
    <property type="term" value="F:clathrin light chain binding"/>
    <property type="evidence" value="ECO:0007669"/>
    <property type="project" value="TreeGrafter"/>
</dbReference>
<feature type="repeat" description="CHCR" evidence="1">
    <location>
        <begin position="6"/>
        <end position="145"/>
    </location>
</feature>
<dbReference type="Gene3D" id="1.25.40.730">
    <property type="match status" value="1"/>
</dbReference>
<proteinExistence type="predicted"/>
<reference evidence="4" key="2">
    <citation type="submission" date="2015-01" db="EMBL/GenBank/DDBJ databases">
        <title>Evolutionary Origins and Diversification of the Mycorrhizal Mutualists.</title>
        <authorList>
            <consortium name="DOE Joint Genome Institute"/>
            <consortium name="Mycorrhizal Genomics Consortium"/>
            <person name="Kohler A."/>
            <person name="Kuo A."/>
            <person name="Nagy L.G."/>
            <person name="Floudas D."/>
            <person name="Copeland A."/>
            <person name="Barry K.W."/>
            <person name="Cichocki N."/>
            <person name="Veneault-Fourrey C."/>
            <person name="LaButti K."/>
            <person name="Lindquist E.A."/>
            <person name="Lipzen A."/>
            <person name="Lundell T."/>
            <person name="Morin E."/>
            <person name="Murat C."/>
            <person name="Riley R."/>
            <person name="Ohm R."/>
            <person name="Sun H."/>
            <person name="Tunlid A."/>
            <person name="Henrissat B."/>
            <person name="Grigoriev I.V."/>
            <person name="Hibbett D.S."/>
            <person name="Martin F."/>
        </authorList>
    </citation>
    <scope>NUCLEOTIDE SEQUENCE [LARGE SCALE GENOMIC DNA]</scope>
    <source>
        <strain evidence="4">F 1598</strain>
    </source>
</reference>
<dbReference type="PANTHER" id="PTHR10292:SF1">
    <property type="entry name" value="CLATHRIN HEAVY CHAIN"/>
    <property type="match status" value="1"/>
</dbReference>
<organism evidence="3 4">
    <name type="scientific">Piloderma croceum (strain F 1598)</name>
    <dbReference type="NCBI Taxonomy" id="765440"/>
    <lineage>
        <taxon>Eukaryota</taxon>
        <taxon>Fungi</taxon>
        <taxon>Dikarya</taxon>
        <taxon>Basidiomycota</taxon>
        <taxon>Agaricomycotina</taxon>
        <taxon>Agaricomycetes</taxon>
        <taxon>Agaricomycetidae</taxon>
        <taxon>Atheliales</taxon>
        <taxon>Atheliaceae</taxon>
        <taxon>Piloderma</taxon>
    </lineage>
</organism>
<dbReference type="Gene3D" id="1.25.40.10">
    <property type="entry name" value="Tetratricopeptide repeat domain"/>
    <property type="match status" value="2"/>
</dbReference>
<keyword evidence="4" id="KW-1185">Reference proteome</keyword>
<name>A0A0C3FRY1_PILCF</name>
<feature type="repeat" description="CHCR" evidence="1">
    <location>
        <begin position="152"/>
        <end position="297"/>
    </location>
</feature>
<dbReference type="GO" id="GO:0006898">
    <property type="term" value="P:receptor-mediated endocytosis"/>
    <property type="evidence" value="ECO:0007669"/>
    <property type="project" value="TreeGrafter"/>
</dbReference>
<evidence type="ECO:0000313" key="3">
    <source>
        <dbReference type="EMBL" id="KIM86720.1"/>
    </source>
</evidence>
<dbReference type="HOGENOM" id="CLU_002136_1_0_1"/>
<feature type="repeat" description="CHCR" evidence="1">
    <location>
        <begin position="301"/>
        <end position="442"/>
    </location>
</feature>
<gene>
    <name evidence="3" type="ORF">PILCRDRAFT_4614</name>
</gene>
<dbReference type="GO" id="GO:0071439">
    <property type="term" value="C:clathrin complex"/>
    <property type="evidence" value="ECO:0007669"/>
    <property type="project" value="TreeGrafter"/>
</dbReference>
<dbReference type="AlphaFoldDB" id="A0A0C3FRY1"/>
<dbReference type="SMART" id="SM00299">
    <property type="entry name" value="CLH"/>
    <property type="match status" value="5"/>
</dbReference>
<dbReference type="Pfam" id="PF00637">
    <property type="entry name" value="Clathrin"/>
    <property type="match status" value="4"/>
</dbReference>
<feature type="compositionally biased region" description="Basic and acidic residues" evidence="2">
    <location>
        <begin position="736"/>
        <end position="749"/>
    </location>
</feature>
<dbReference type="GO" id="GO:0005829">
    <property type="term" value="C:cytosol"/>
    <property type="evidence" value="ECO:0007669"/>
    <property type="project" value="GOC"/>
</dbReference>
<evidence type="ECO:0000313" key="4">
    <source>
        <dbReference type="Proteomes" id="UP000054166"/>
    </source>
</evidence>
<dbReference type="InterPro" id="IPR055358">
    <property type="entry name" value="CHCR"/>
</dbReference>
<protein>
    <recommendedName>
        <fullName evidence="5">Clathrin heavy chain linker core motif domain-containing protein</fullName>
    </recommendedName>
</protein>
<dbReference type="FunFam" id="1.25.40.10:FF:000002">
    <property type="entry name" value="Clathrin heavy chain"/>
    <property type="match status" value="1"/>
</dbReference>
<dbReference type="GO" id="GO:0006895">
    <property type="term" value="P:Golgi to endosome transport"/>
    <property type="evidence" value="ECO:0007669"/>
    <property type="project" value="TreeGrafter"/>
</dbReference>
<dbReference type="EMBL" id="KN832981">
    <property type="protein sequence ID" value="KIM86720.1"/>
    <property type="molecule type" value="Genomic_DNA"/>
</dbReference>
<dbReference type="STRING" id="765440.A0A0C3FRY1"/>
<feature type="repeat" description="CHCR" evidence="1">
    <location>
        <begin position="557"/>
        <end position="700"/>
    </location>
</feature>
<dbReference type="InterPro" id="IPR016024">
    <property type="entry name" value="ARM-type_fold"/>
</dbReference>
<evidence type="ECO:0000256" key="2">
    <source>
        <dbReference type="SAM" id="MobiDB-lite"/>
    </source>
</evidence>
<dbReference type="InParanoid" id="A0A0C3FRY1"/>
<dbReference type="InterPro" id="IPR011990">
    <property type="entry name" value="TPR-like_helical_dom_sf"/>
</dbReference>
<dbReference type="GO" id="GO:0030479">
    <property type="term" value="C:actin cortical patch"/>
    <property type="evidence" value="ECO:0007669"/>
    <property type="project" value="TreeGrafter"/>
</dbReference>
<dbReference type="InterPro" id="IPR000547">
    <property type="entry name" value="Clathrin_H-chain/VPS_repeat"/>
</dbReference>
<dbReference type="OrthoDB" id="2113814at2759"/>
<sequence>MIKGLLASVTSNFPIDELVHEVEQRNRLKLILPWLEDRVQSGSQDPAVFNAMAKIYIDSNSNPEAFLKENNLYEPLVVGKFCEARDPYLAYIAYAKGFCDDELIAITNDNSMFKQQARYLVKRRQPELWVQVLVSDNLHRRQLIDQIIAAALPECTDPDDVSITVKAFLSADLPIELIELLEKIIIEPSPFSNNKNLQNLLLLTAIRAEKGKVVGYINKLENYDAGEIAKIATDHGLYEEALTIYKKYDQHVMDINVLVEHIVSIDRGFDCANKVNRPEVWSRLAKAQLDGLRIKDSIDSYIKAKDPANFAEVIEISNHAGNHDNLVRFLQMARKSLRELRIDTELAYAYAKTDRLHDMEDFLSMSDVADILEVGEKCFEDKLYQAAKLLFTSISNWARLATTLIYLGENQAAERARKAGNTYRCMPHAQICGLNIIVHAEELPTVLTIYERRGHFDEVLSLLEAGLSLERAHMGDKYRPGKCTAPFSNGTPQALHRPYQYSKATEHAHLWPELVFLYIKYDEFDNAALAMIECSPDAWEHNQFKDVINQLLLTDLLTVIIPRIDHSRVVRTFRQIDHIPLICTYLIAVQHFNIAAVNDAYNNLLIKEEDYKTLRSSIDSFDNVNNISLAKRLERHPLLEFRRLAAHLYKKNTLWEESISLSQQDKLYKDAMITTAVSGNKECFAALLFICFDLLRSDVVEELSWQRGLNDFYMPYKIQVQRSLVAKLVTLEREVKERSKKDSQKKQQEAEAPIINPGGFGDRLLLTLGNGIFGQTPHMPNGMMPAMTGYGGF</sequence>
<evidence type="ECO:0008006" key="5">
    <source>
        <dbReference type="Google" id="ProtNLM"/>
    </source>
</evidence>
<dbReference type="GO" id="GO:0006886">
    <property type="term" value="P:intracellular protein transport"/>
    <property type="evidence" value="ECO:0007669"/>
    <property type="project" value="UniProtKB-UniRule"/>
</dbReference>
<reference evidence="3 4" key="1">
    <citation type="submission" date="2014-04" db="EMBL/GenBank/DDBJ databases">
        <authorList>
            <consortium name="DOE Joint Genome Institute"/>
            <person name="Kuo A."/>
            <person name="Tarkka M."/>
            <person name="Buscot F."/>
            <person name="Kohler A."/>
            <person name="Nagy L.G."/>
            <person name="Floudas D."/>
            <person name="Copeland A."/>
            <person name="Barry K.W."/>
            <person name="Cichocki N."/>
            <person name="Veneault-Fourrey C."/>
            <person name="LaButti K."/>
            <person name="Lindquist E.A."/>
            <person name="Lipzen A."/>
            <person name="Lundell T."/>
            <person name="Morin E."/>
            <person name="Murat C."/>
            <person name="Sun H."/>
            <person name="Tunlid A."/>
            <person name="Henrissat B."/>
            <person name="Grigoriev I.V."/>
            <person name="Hibbett D.S."/>
            <person name="Martin F."/>
            <person name="Nordberg H.P."/>
            <person name="Cantor M.N."/>
            <person name="Hua S.X."/>
        </authorList>
    </citation>
    <scope>NUCLEOTIDE SEQUENCE [LARGE SCALE GENOMIC DNA]</scope>
    <source>
        <strain evidence="3 4">F 1598</strain>
    </source>
</reference>
<accession>A0A0C3FRY1</accession>
<dbReference type="Proteomes" id="UP000054166">
    <property type="component" value="Unassembled WGS sequence"/>
</dbReference>
<feature type="region of interest" description="Disordered" evidence="2">
    <location>
        <begin position="736"/>
        <end position="756"/>
    </location>
</feature>